<dbReference type="GO" id="GO:0003729">
    <property type="term" value="F:mRNA binding"/>
    <property type="evidence" value="ECO:0007669"/>
    <property type="project" value="UniProtKB-ARBA"/>
</dbReference>
<feature type="domain" description="S1 motif" evidence="2">
    <location>
        <begin position="1011"/>
        <end position="1080"/>
    </location>
</feature>
<dbReference type="PANTHER" id="PTHR10724">
    <property type="entry name" value="30S RIBOSOMAL PROTEIN S1"/>
    <property type="match status" value="1"/>
</dbReference>
<dbReference type="Gene3D" id="3.30.420.140">
    <property type="entry name" value="YqgF/RNase H-like domain"/>
    <property type="match status" value="1"/>
</dbReference>
<dbReference type="Pfam" id="PF00575">
    <property type="entry name" value="S1"/>
    <property type="match status" value="1"/>
</dbReference>
<keyword evidence="4" id="KW-1185">Reference proteome</keyword>
<dbReference type="InterPro" id="IPR050437">
    <property type="entry name" value="Ribos_protein_bS1-like"/>
</dbReference>
<feature type="compositionally biased region" description="Acidic residues" evidence="1">
    <location>
        <begin position="199"/>
        <end position="212"/>
    </location>
</feature>
<dbReference type="PANTHER" id="PTHR10724:SF10">
    <property type="entry name" value="S1 RNA-BINDING DOMAIN-CONTAINING PROTEIN 1"/>
    <property type="match status" value="1"/>
</dbReference>
<feature type="region of interest" description="Disordered" evidence="1">
    <location>
        <begin position="193"/>
        <end position="244"/>
    </location>
</feature>
<sequence>MIDLSGIARHLRLSLDQIRIAGDLLQQGYQPAFIERYRADETGRLSRSTLWALKLEIDRQRRLQATRERLTGQLPKDSELDGEAKSSLERSTTEVEAEAALKAFRARRALASTQGRDGQAGELLEKMIAYTGAPIADVTAWVAQEFQLEPAAADQLLEQANRLISSLIQCDTELTEKLRRSIQKKANIRVELCANPSDDGPDEGAGDEGAGEDGEHSEGDSSAEATTADSTASETPAASDSVAAGEIASASEPNAIVEVTAAASEPVVASEPTEAVAAAKPAEQAPAGVAEAAASAEDAAQPESVSGAEVSAETPSDRPAESVAGAETQAESSPSGAESGEAVAESAATEGAATEASSEAPAEPVAVSDKDLVLSGKKKSAKLGKSKNKSGAKKEAKRKSVAKLTPRQRRRRWLMSMLNPMKSLRCPLGKLTAYQRLMLGRGRRSQLVTTELDYDKRSLVPMARDTFVAKDHPLVKWFDQTVEQVLDQTVRAKIEQEAIADLEEIAGEKLLVSAADQLRQTLMQRPVRGHTILVVDTVGPKAAGIAIVGPTGNVLATDEIACSAQPATVNQNVVKLGELVHKHRVTLVVLTNGPARRFLVLTLRELVKQSASSGLRWTMADRSAADAYAVGRVALRELSAYNRRDRAAIWVARSLQDPLSELLKVDVSRLRLGSYQRELAQEPLRNLVRDTISDCVCSRGIDTWHASVAELNCVPGVQDPQAQQIATLAAQGKIESRTQLLEAVQNWDELDSRQAIGMLRIYESEQRLDATLIHPDDYRLAERLIENTELELPPSAPEGWTKPAPMAAADVVAAEPSTSTEAASAPEAAASEESVSEAAAPETPTESGAAAGADDAQTATDAAAEVTVTVAIENEVTAADSGETPAGEDTSGAESVEADTAADSTSEGDASAESTEASAENSPTAAVATAPAEEAASTAGIKPEYSEDAVAEQAAATAIDVEKLARGWQVGREKLRSIAANLQSPFADPRLAEFPIPMMSEMPTLANLEPGMCVWAVVVGVAEFGAFVELGPDCSGLIHISRLSAEYVEDPHQCVQVGDLLMTWVVTVDEKKNRVALTALSPAQRATIEAANAQRREERNEQRRGPRGQSGGGGQGGSRAHSNRAPRQGSGSTGGGGRGRDGGGRGAGGGRGRGASAHPTKPVVVKSKKPKAPITDAMKDGAEPLRSFSDLLQFYETKRTDEPPVKTVPPPAPSEPTDEASNAEVES</sequence>
<dbReference type="GO" id="GO:0006139">
    <property type="term" value="P:nucleobase-containing compound metabolic process"/>
    <property type="evidence" value="ECO:0007669"/>
    <property type="project" value="InterPro"/>
</dbReference>
<dbReference type="AlphaFoldDB" id="A0A518G7W7"/>
<feature type="compositionally biased region" description="Low complexity" evidence="1">
    <location>
        <begin position="330"/>
        <end position="367"/>
    </location>
</feature>
<proteinExistence type="predicted"/>
<feature type="region of interest" description="Disordered" evidence="1">
    <location>
        <begin position="68"/>
        <end position="92"/>
    </location>
</feature>
<dbReference type="RefSeq" id="WP_145078621.1">
    <property type="nucleotide sequence ID" value="NZ_CP036298.1"/>
</dbReference>
<organism evidence="3 4">
    <name type="scientific">Aureliella helgolandensis</name>
    <dbReference type="NCBI Taxonomy" id="2527968"/>
    <lineage>
        <taxon>Bacteria</taxon>
        <taxon>Pseudomonadati</taxon>
        <taxon>Planctomycetota</taxon>
        <taxon>Planctomycetia</taxon>
        <taxon>Pirellulales</taxon>
        <taxon>Pirellulaceae</taxon>
        <taxon>Aureliella</taxon>
    </lineage>
</organism>
<dbReference type="Gene3D" id="1.10.3500.10">
    <property type="entry name" value="Tex N-terminal region-like"/>
    <property type="match status" value="1"/>
</dbReference>
<dbReference type="InterPro" id="IPR023319">
    <property type="entry name" value="Tex-like_HTH_dom_sf"/>
</dbReference>
<dbReference type="Gene3D" id="2.40.50.140">
    <property type="entry name" value="Nucleic acid-binding proteins"/>
    <property type="match status" value="1"/>
</dbReference>
<accession>A0A518G7W7</accession>
<dbReference type="Proteomes" id="UP000318017">
    <property type="component" value="Chromosome"/>
</dbReference>
<feature type="compositionally biased region" description="Low complexity" evidence="1">
    <location>
        <begin position="220"/>
        <end position="241"/>
    </location>
</feature>
<feature type="compositionally biased region" description="Basic and acidic residues" evidence="1">
    <location>
        <begin position="1094"/>
        <end position="1104"/>
    </location>
</feature>
<dbReference type="InterPro" id="IPR032639">
    <property type="entry name" value="Tex_YqgF"/>
</dbReference>
<feature type="compositionally biased region" description="Low complexity" evidence="1">
    <location>
        <begin position="898"/>
        <end position="939"/>
    </location>
</feature>
<feature type="compositionally biased region" description="Gly residues" evidence="1">
    <location>
        <begin position="1108"/>
        <end position="1117"/>
    </location>
</feature>
<feature type="region of interest" description="Disordered" evidence="1">
    <location>
        <begin position="1090"/>
        <end position="1227"/>
    </location>
</feature>
<evidence type="ECO:0000313" key="4">
    <source>
        <dbReference type="Proteomes" id="UP000318017"/>
    </source>
</evidence>
<dbReference type="InterPro" id="IPR003029">
    <property type="entry name" value="S1_domain"/>
</dbReference>
<protein>
    <submittedName>
        <fullName evidence="3">General stress protein 13</fullName>
    </submittedName>
</protein>
<dbReference type="InterPro" id="IPR023323">
    <property type="entry name" value="Tex-like_dom_sf"/>
</dbReference>
<gene>
    <name evidence="3" type="primary">yugI</name>
    <name evidence="3" type="ORF">Q31a_29940</name>
</gene>
<dbReference type="PROSITE" id="PS50126">
    <property type="entry name" value="S1"/>
    <property type="match status" value="1"/>
</dbReference>
<dbReference type="InterPro" id="IPR037027">
    <property type="entry name" value="YqgF/RNaseH-like_dom_sf"/>
</dbReference>
<evidence type="ECO:0000256" key="1">
    <source>
        <dbReference type="SAM" id="MobiDB-lite"/>
    </source>
</evidence>
<dbReference type="OrthoDB" id="271551at2"/>
<dbReference type="Gene3D" id="1.10.10.650">
    <property type="entry name" value="RuvA domain 2-like"/>
    <property type="match status" value="1"/>
</dbReference>
<dbReference type="GO" id="GO:0005737">
    <property type="term" value="C:cytoplasm"/>
    <property type="evidence" value="ECO:0007669"/>
    <property type="project" value="UniProtKB-ARBA"/>
</dbReference>
<dbReference type="KEGG" id="ahel:Q31a_29940"/>
<feature type="compositionally biased region" description="Low complexity" evidence="1">
    <location>
        <begin position="274"/>
        <end position="303"/>
    </location>
</feature>
<dbReference type="SMART" id="SM00316">
    <property type="entry name" value="S1"/>
    <property type="match status" value="1"/>
</dbReference>
<dbReference type="EMBL" id="CP036298">
    <property type="protein sequence ID" value="QDV24673.1"/>
    <property type="molecule type" value="Genomic_DNA"/>
</dbReference>
<feature type="region of interest" description="Disordered" evidence="1">
    <location>
        <begin position="875"/>
        <end position="943"/>
    </location>
</feature>
<feature type="compositionally biased region" description="Gly residues" evidence="1">
    <location>
        <begin position="1144"/>
        <end position="1153"/>
    </location>
</feature>
<dbReference type="GO" id="GO:0003735">
    <property type="term" value="F:structural constituent of ribosome"/>
    <property type="evidence" value="ECO:0007669"/>
    <property type="project" value="TreeGrafter"/>
</dbReference>
<feature type="region of interest" description="Disordered" evidence="1">
    <location>
        <begin position="274"/>
        <end position="406"/>
    </location>
</feature>
<feature type="region of interest" description="Disordered" evidence="1">
    <location>
        <begin position="812"/>
        <end position="862"/>
    </location>
</feature>
<dbReference type="SUPFAM" id="SSF50249">
    <property type="entry name" value="Nucleic acid-binding proteins"/>
    <property type="match status" value="1"/>
</dbReference>
<dbReference type="SUPFAM" id="SSF53098">
    <property type="entry name" value="Ribonuclease H-like"/>
    <property type="match status" value="1"/>
</dbReference>
<dbReference type="GO" id="GO:0006412">
    <property type="term" value="P:translation"/>
    <property type="evidence" value="ECO:0007669"/>
    <property type="project" value="TreeGrafter"/>
</dbReference>
<dbReference type="InterPro" id="IPR012340">
    <property type="entry name" value="NA-bd_OB-fold"/>
</dbReference>
<dbReference type="SUPFAM" id="SSF158832">
    <property type="entry name" value="Tex N-terminal region-like"/>
    <property type="match status" value="2"/>
</dbReference>
<dbReference type="Gene3D" id="1.10.150.310">
    <property type="entry name" value="Tex RuvX-like domain-like"/>
    <property type="match status" value="1"/>
</dbReference>
<evidence type="ECO:0000259" key="2">
    <source>
        <dbReference type="PROSITE" id="PS50126"/>
    </source>
</evidence>
<dbReference type="Pfam" id="PF16921">
    <property type="entry name" value="Tex_YqgF"/>
    <property type="match status" value="1"/>
</dbReference>
<feature type="compositionally biased region" description="Low complexity" evidence="1">
    <location>
        <begin position="1154"/>
        <end position="1165"/>
    </location>
</feature>
<dbReference type="InterPro" id="IPR012337">
    <property type="entry name" value="RNaseH-like_sf"/>
</dbReference>
<feature type="compositionally biased region" description="Basic residues" evidence="1">
    <location>
        <begin position="376"/>
        <end position="406"/>
    </location>
</feature>
<name>A0A518G7W7_9BACT</name>
<dbReference type="FunFam" id="2.40.50.140:FF:000051">
    <property type="entry name" value="RNA-binding transcriptional accessory protein"/>
    <property type="match status" value="1"/>
</dbReference>
<reference evidence="3 4" key="1">
    <citation type="submission" date="2019-02" db="EMBL/GenBank/DDBJ databases">
        <title>Deep-cultivation of Planctomycetes and their phenomic and genomic characterization uncovers novel biology.</title>
        <authorList>
            <person name="Wiegand S."/>
            <person name="Jogler M."/>
            <person name="Boedeker C."/>
            <person name="Pinto D."/>
            <person name="Vollmers J."/>
            <person name="Rivas-Marin E."/>
            <person name="Kohn T."/>
            <person name="Peeters S.H."/>
            <person name="Heuer A."/>
            <person name="Rast P."/>
            <person name="Oberbeckmann S."/>
            <person name="Bunk B."/>
            <person name="Jeske O."/>
            <person name="Meyerdierks A."/>
            <person name="Storesund J.E."/>
            <person name="Kallscheuer N."/>
            <person name="Luecker S."/>
            <person name="Lage O.M."/>
            <person name="Pohl T."/>
            <person name="Merkel B.J."/>
            <person name="Hornburger P."/>
            <person name="Mueller R.-W."/>
            <person name="Bruemmer F."/>
            <person name="Labrenz M."/>
            <person name="Spormann A.M."/>
            <person name="Op den Camp H."/>
            <person name="Overmann J."/>
            <person name="Amann R."/>
            <person name="Jetten M.S.M."/>
            <person name="Mascher T."/>
            <person name="Medema M.H."/>
            <person name="Devos D.P."/>
            <person name="Kaster A.-K."/>
            <person name="Ovreas L."/>
            <person name="Rohde M."/>
            <person name="Galperin M.Y."/>
            <person name="Jogler C."/>
        </authorList>
    </citation>
    <scope>NUCLEOTIDE SEQUENCE [LARGE SCALE GENOMIC DNA]</scope>
    <source>
        <strain evidence="3 4">Q31a</strain>
    </source>
</reference>
<evidence type="ECO:0000313" key="3">
    <source>
        <dbReference type="EMBL" id="QDV24673.1"/>
    </source>
</evidence>